<protein>
    <submittedName>
        <fullName evidence="1">21298_t:CDS:1</fullName>
    </submittedName>
</protein>
<proteinExistence type="predicted"/>
<dbReference type="EMBL" id="CAJVQC010107567">
    <property type="protein sequence ID" value="CAG8833855.1"/>
    <property type="molecule type" value="Genomic_DNA"/>
</dbReference>
<comment type="caution">
    <text evidence="1">The sequence shown here is derived from an EMBL/GenBank/DDBJ whole genome shotgun (WGS) entry which is preliminary data.</text>
</comment>
<name>A0ACA9SAV2_9GLOM</name>
<keyword evidence="2" id="KW-1185">Reference proteome</keyword>
<gene>
    <name evidence="1" type="ORF">RPERSI_LOCUS28979</name>
</gene>
<sequence>IIATSKPNEESSRKRHRFFLENEEKFSSEVKDTQTTATAISK</sequence>
<evidence type="ECO:0000313" key="1">
    <source>
        <dbReference type="EMBL" id="CAG8833855.1"/>
    </source>
</evidence>
<dbReference type="Proteomes" id="UP000789920">
    <property type="component" value="Unassembled WGS sequence"/>
</dbReference>
<organism evidence="1 2">
    <name type="scientific">Racocetra persica</name>
    <dbReference type="NCBI Taxonomy" id="160502"/>
    <lineage>
        <taxon>Eukaryota</taxon>
        <taxon>Fungi</taxon>
        <taxon>Fungi incertae sedis</taxon>
        <taxon>Mucoromycota</taxon>
        <taxon>Glomeromycotina</taxon>
        <taxon>Glomeromycetes</taxon>
        <taxon>Diversisporales</taxon>
        <taxon>Gigasporaceae</taxon>
        <taxon>Racocetra</taxon>
    </lineage>
</organism>
<feature type="non-terminal residue" evidence="1">
    <location>
        <position position="42"/>
    </location>
</feature>
<feature type="non-terminal residue" evidence="1">
    <location>
        <position position="1"/>
    </location>
</feature>
<accession>A0ACA9SAV2</accession>
<reference evidence="1" key="1">
    <citation type="submission" date="2021-06" db="EMBL/GenBank/DDBJ databases">
        <authorList>
            <person name="Kallberg Y."/>
            <person name="Tangrot J."/>
            <person name="Rosling A."/>
        </authorList>
    </citation>
    <scope>NUCLEOTIDE SEQUENCE</scope>
    <source>
        <strain evidence="1">MA461A</strain>
    </source>
</reference>
<evidence type="ECO:0000313" key="2">
    <source>
        <dbReference type="Proteomes" id="UP000789920"/>
    </source>
</evidence>